<feature type="transmembrane region" description="Helical" evidence="2">
    <location>
        <begin position="117"/>
        <end position="136"/>
    </location>
</feature>
<name>A0A7S1UR23_9STRA</name>
<feature type="transmembrane region" description="Helical" evidence="2">
    <location>
        <begin position="87"/>
        <end position="105"/>
    </location>
</feature>
<accession>A0A7S1UR23</accession>
<protein>
    <submittedName>
        <fullName evidence="3">Uncharacterized protein</fullName>
    </submittedName>
</protein>
<proteinExistence type="predicted"/>
<reference evidence="3" key="1">
    <citation type="submission" date="2021-01" db="EMBL/GenBank/DDBJ databases">
        <authorList>
            <person name="Corre E."/>
            <person name="Pelletier E."/>
            <person name="Niang G."/>
            <person name="Scheremetjew M."/>
            <person name="Finn R."/>
            <person name="Kale V."/>
            <person name="Holt S."/>
            <person name="Cochrane G."/>
            <person name="Meng A."/>
            <person name="Brown T."/>
            <person name="Cohen L."/>
        </authorList>
    </citation>
    <scope>NUCLEOTIDE SEQUENCE</scope>
    <source>
        <strain evidence="3">CCMP 410</strain>
    </source>
</reference>
<evidence type="ECO:0000256" key="1">
    <source>
        <dbReference type="ARBA" id="ARBA00022737"/>
    </source>
</evidence>
<evidence type="ECO:0000256" key="2">
    <source>
        <dbReference type="SAM" id="Phobius"/>
    </source>
</evidence>
<dbReference type="InterPro" id="IPR016024">
    <property type="entry name" value="ARM-type_fold"/>
</dbReference>
<keyword evidence="2" id="KW-0812">Transmembrane</keyword>
<dbReference type="EMBL" id="HBGK01004968">
    <property type="protein sequence ID" value="CAD9273737.1"/>
    <property type="molecule type" value="Transcribed_RNA"/>
</dbReference>
<dbReference type="InterPro" id="IPR011989">
    <property type="entry name" value="ARM-like"/>
</dbReference>
<dbReference type="AlphaFoldDB" id="A0A7S1UR23"/>
<keyword evidence="2" id="KW-1133">Transmembrane helix</keyword>
<keyword evidence="1" id="KW-0677">Repeat</keyword>
<organism evidence="3">
    <name type="scientific">Grammatophora oceanica</name>
    <dbReference type="NCBI Taxonomy" id="210454"/>
    <lineage>
        <taxon>Eukaryota</taxon>
        <taxon>Sar</taxon>
        <taxon>Stramenopiles</taxon>
        <taxon>Ochrophyta</taxon>
        <taxon>Bacillariophyta</taxon>
        <taxon>Fragilariophyceae</taxon>
        <taxon>Fragilariophycidae</taxon>
        <taxon>Rhabdonematales</taxon>
        <taxon>Grammatophoraceae</taxon>
        <taxon>Grammatophora</taxon>
    </lineage>
</organism>
<keyword evidence="2" id="KW-0472">Membrane</keyword>
<dbReference type="SUPFAM" id="SSF48371">
    <property type="entry name" value="ARM repeat"/>
    <property type="match status" value="1"/>
</dbReference>
<evidence type="ECO:0000313" key="3">
    <source>
        <dbReference type="EMBL" id="CAD9273737.1"/>
    </source>
</evidence>
<gene>
    <name evidence="3" type="ORF">GOCE00092_LOCUS2645</name>
</gene>
<dbReference type="PANTHER" id="PTHR22895:SF0">
    <property type="entry name" value="ARMADILLO REPEAT-CONTAINING PROTEIN 6"/>
    <property type="match status" value="1"/>
</dbReference>
<dbReference type="Gene3D" id="1.25.10.10">
    <property type="entry name" value="Leucine-rich Repeat Variant"/>
    <property type="match status" value="1"/>
</dbReference>
<sequence length="382" mass="42408">MVRALKFRKKSRRTCTWYMVRNVARFEVFNLFRPHKTQSQGNDIESSGPISTTTDQTQSTCCFVRRKGMTNDCLILIRSITQQRMKAVCLLVMMGVVASICAINDKFLSPCDENVSVLVQVLFVSLSCILVLPSLWRCRTKSSIKAMESKEKKKTTGTKKFTVEGDNFDLLEQIVRSNIGDNGDPFSGYIVNHLKAYLGTVILSEDFGQQDVPDLIGFLNQDRCLSNKPIQSDGLKLLDTLWWKDVRFSRAIAGAHRILAQWVVRVLTASANDETIQQRGCLLLCNLAFVGNQAECLSIADRGGIDLVVQAMSRFPTNVDIQSDGAAALGRVGYFMNNLDDAVVNHATELVVAAMAEFGDVELMQGNGCFALGILANFDTFE</sequence>
<dbReference type="PANTHER" id="PTHR22895">
    <property type="entry name" value="ARMADILLO REPEAT-CONTAINING PROTEIN 6"/>
    <property type="match status" value="1"/>
</dbReference>